<dbReference type="Pfam" id="PF00145">
    <property type="entry name" value="DNA_methylase"/>
    <property type="match status" value="1"/>
</dbReference>
<dbReference type="KEGG" id="vg:18566037"/>
<sequence>MMTLTHVDLFAGIGGFSLALQRAGAKTVAAVEIDKHCQKVLGRTFSGSQDLPGCMRHYFGDADRCGLRPLSGGYNGWLALSGQFGGGEARGPGGRAVRPLE</sequence>
<keyword evidence="1 3" id="KW-0489">Methyltransferase</keyword>
<dbReference type="Proteomes" id="UP000008391">
    <property type="component" value="Segment"/>
</dbReference>
<reference evidence="3 4" key="1">
    <citation type="journal article" date="2012" name="J. Virol.">
        <title>Complete Genome Sequences of 138 Mycobacteriophages.</title>
        <authorList>
            <consortium name="the Science Education Alliance Phage Hunters Advancing Genomics and Evolutionary Science Program"/>
            <consortium name="the KwaZulu-Natal Research Institute for Tuberculosis and HIV Mycobacterial Genetics Course Students"/>
            <consortium name="the Phage Hunters Integrating Research and Education Program"/>
            <person name="Hatfull G.F."/>
        </authorList>
    </citation>
    <scope>NUCLEOTIDE SEQUENCE [LARGE SCALE GENOMIC DNA]</scope>
</reference>
<dbReference type="InterPro" id="IPR029063">
    <property type="entry name" value="SAM-dependent_MTases_sf"/>
</dbReference>
<evidence type="ECO:0000313" key="4">
    <source>
        <dbReference type="Proteomes" id="UP000008391"/>
    </source>
</evidence>
<protein>
    <submittedName>
        <fullName evidence="3">DNA methylase</fullName>
    </submittedName>
</protein>
<proteinExistence type="predicted"/>
<evidence type="ECO:0000256" key="1">
    <source>
        <dbReference type="ARBA" id="ARBA00022603"/>
    </source>
</evidence>
<dbReference type="InterPro" id="IPR001525">
    <property type="entry name" value="C5_MeTfrase"/>
</dbReference>
<dbReference type="GO" id="GO:0008168">
    <property type="term" value="F:methyltransferase activity"/>
    <property type="evidence" value="ECO:0007669"/>
    <property type="project" value="UniProtKB-KW"/>
</dbReference>
<dbReference type="Gene3D" id="3.40.50.150">
    <property type="entry name" value="Vaccinia Virus protein VP39"/>
    <property type="match status" value="1"/>
</dbReference>
<keyword evidence="4" id="KW-1185">Reference proteome</keyword>
<evidence type="ECO:0000313" key="3">
    <source>
        <dbReference type="EMBL" id="AEJ94025.1"/>
    </source>
</evidence>
<keyword evidence="2" id="KW-0808">Transferase</keyword>
<gene>
    <name evidence="3" type="primary">102</name>
    <name evidence="3" type="ORF">THIBAULT_102</name>
</gene>
<accession>G1FGG7</accession>
<name>G1FGG7_9CAUD</name>
<evidence type="ECO:0000256" key="2">
    <source>
        <dbReference type="ARBA" id="ARBA00022679"/>
    </source>
</evidence>
<dbReference type="GO" id="GO:0032259">
    <property type="term" value="P:methylation"/>
    <property type="evidence" value="ECO:0007669"/>
    <property type="project" value="UniProtKB-KW"/>
</dbReference>
<dbReference type="SUPFAM" id="SSF53335">
    <property type="entry name" value="S-adenosyl-L-methionine-dependent methyltransferases"/>
    <property type="match status" value="1"/>
</dbReference>
<dbReference type="GeneID" id="18566037"/>
<dbReference type="RefSeq" id="YP_009018113.1">
    <property type="nucleotide sequence ID" value="NC_023738.1"/>
</dbReference>
<dbReference type="EMBL" id="JN201525">
    <property type="protein sequence ID" value="AEJ94025.1"/>
    <property type="molecule type" value="Genomic_DNA"/>
</dbReference>
<organism evidence="3 4">
    <name type="scientific">Mycobacterium phage Thibault</name>
    <dbReference type="NCBI Taxonomy" id="1052673"/>
    <lineage>
        <taxon>Viruses</taxon>
        <taxon>Duplodnaviria</taxon>
        <taxon>Heunggongvirae</taxon>
        <taxon>Uroviricota</taxon>
        <taxon>Caudoviricetes</taxon>
        <taxon>Omegavirus</taxon>
        <taxon>Omegavirus thibault</taxon>
    </lineage>
</organism>
<dbReference type="OrthoDB" id="8328at10239"/>